<organism evidence="2">
    <name type="scientific">mine drainage metagenome</name>
    <dbReference type="NCBI Taxonomy" id="410659"/>
    <lineage>
        <taxon>unclassified sequences</taxon>
        <taxon>metagenomes</taxon>
        <taxon>ecological metagenomes</taxon>
    </lineage>
</organism>
<keyword evidence="1" id="KW-1133">Transmembrane helix</keyword>
<comment type="caution">
    <text evidence="2">The sequence shown here is derived from an EMBL/GenBank/DDBJ whole genome shotgun (WGS) entry which is preliminary data.</text>
</comment>
<feature type="transmembrane region" description="Helical" evidence="1">
    <location>
        <begin position="66"/>
        <end position="85"/>
    </location>
</feature>
<name>A0A1J5P3S8_9ZZZZ</name>
<keyword evidence="1" id="KW-0472">Membrane</keyword>
<gene>
    <name evidence="2" type="ORF">GALL_522330</name>
</gene>
<evidence type="ECO:0008006" key="3">
    <source>
        <dbReference type="Google" id="ProtNLM"/>
    </source>
</evidence>
<proteinExistence type="predicted"/>
<accession>A0A1J5P3S8</accession>
<dbReference type="EMBL" id="MLJW01006767">
    <property type="protein sequence ID" value="OIQ66201.1"/>
    <property type="molecule type" value="Genomic_DNA"/>
</dbReference>
<evidence type="ECO:0000256" key="1">
    <source>
        <dbReference type="SAM" id="Phobius"/>
    </source>
</evidence>
<evidence type="ECO:0000313" key="2">
    <source>
        <dbReference type="EMBL" id="OIQ66201.1"/>
    </source>
</evidence>
<dbReference type="AlphaFoldDB" id="A0A1J5P3S8"/>
<protein>
    <recommendedName>
        <fullName evidence="3">DUF1640 domain-containing protein</fullName>
    </recommendedName>
</protein>
<reference evidence="2" key="1">
    <citation type="submission" date="2016-10" db="EMBL/GenBank/DDBJ databases">
        <title>Sequence of Gallionella enrichment culture.</title>
        <authorList>
            <person name="Poehlein A."/>
            <person name="Muehling M."/>
            <person name="Daniel R."/>
        </authorList>
    </citation>
    <scope>NUCLEOTIDE SEQUENCE</scope>
</reference>
<keyword evidence="1" id="KW-0812">Transmembrane</keyword>
<sequence length="87" mass="9398">MSTITFDSLKLSDRLKTAGFTVEQAETVVRVIAEAQDELVTNRGLDAALSPLKTDLAVLKTEVSQIKWMLGFVIGGIIAVLAKLLSH</sequence>
<dbReference type="Gene3D" id="1.20.5.340">
    <property type="match status" value="1"/>
</dbReference>